<dbReference type="InterPro" id="IPR011050">
    <property type="entry name" value="Pectin_lyase_fold/virulence"/>
</dbReference>
<dbReference type="Pfam" id="PF13529">
    <property type="entry name" value="Peptidase_C39_2"/>
    <property type="match status" value="1"/>
</dbReference>
<dbReference type="AlphaFoldDB" id="A0A2M7VBK4"/>
<protein>
    <recommendedName>
        <fullName evidence="1">Fibronectin type-III domain-containing protein</fullName>
    </recommendedName>
</protein>
<name>A0A2M7VBK4_9BACT</name>
<proteinExistence type="predicted"/>
<dbReference type="Proteomes" id="UP000231453">
    <property type="component" value="Unassembled WGS sequence"/>
</dbReference>
<evidence type="ECO:0000259" key="1">
    <source>
        <dbReference type="PROSITE" id="PS50853"/>
    </source>
</evidence>
<dbReference type="InterPro" id="IPR003961">
    <property type="entry name" value="FN3_dom"/>
</dbReference>
<comment type="caution">
    <text evidence="2">The sequence shown here is derived from an EMBL/GenBank/DDBJ whole genome shotgun (WGS) entry which is preliminary data.</text>
</comment>
<evidence type="ECO:0000313" key="3">
    <source>
        <dbReference type="Proteomes" id="UP000231453"/>
    </source>
</evidence>
<dbReference type="InterPro" id="IPR013783">
    <property type="entry name" value="Ig-like_fold"/>
</dbReference>
<dbReference type="Gene3D" id="2.60.40.10">
    <property type="entry name" value="Immunoglobulins"/>
    <property type="match status" value="2"/>
</dbReference>
<dbReference type="SUPFAM" id="SSF51126">
    <property type="entry name" value="Pectin lyase-like"/>
    <property type="match status" value="1"/>
</dbReference>
<evidence type="ECO:0000313" key="2">
    <source>
        <dbReference type="EMBL" id="PIZ96545.1"/>
    </source>
</evidence>
<dbReference type="PROSITE" id="PS50853">
    <property type="entry name" value="FN3"/>
    <property type="match status" value="1"/>
</dbReference>
<sequence length="1271" mass="142103">MILRRGSLLILFLIIFLVYPIFVKAENIIDVPFISQYPPGTDWYHTKNCGPTSYLMIDSFYTSRLLIVDTIKSMDDWLFDKYGFPVNNYNGSLTDTKDIFNISLNFGDFYEEDVVKTRSLKDIKDAVNKGIPVIVAVYTNMRENGDYDVGHFMVLTGMTDDTVYVNDPGKTNGKNMSYTLEQFKSAWALQNNAALIFYPPGHKQLLRRDNSFKITSPYGADSVFADYWSFIPNIFDLDNIDRPSDDVLSEDVLAVEEQVETVSYEATITDKNKSLEVEPGQIVDIKVVVKNTGNTVWQKNLISLNVIGGKEVNNKYYHSSWKTHLRPTILDSNVVSGAIGSFSFKLQVPEDIGSYDFKSIIVRQSGTNFTQVGGDVFSLHLDVAKKEIEVEEIVIVDNKENKNFFEKLKGNVDDVFEKVNNVVEDVVYTIKQIPTYFGGGNSSGGNTSEENKQTVEQTTPDLFFTIDNSSNVIWLNTNTSTISGEKSVELNNLKINDVVNDFTNSSTTWFADVYLEEGENIFSLEFFDSDLTNSVTGTVNLYLDTISPETPVLNTVLNTNDSPQIELDWQSSDEASGLDYYVIEYKYLDDTDWQTLFENTTSTSYIFPVDIGSNYQFRAQAYDVAGNISNWSSENEISVDWSKEVVINEIAYAPTSEGNCGGDWVELYNPELLDLSGWIVEILSEDSFSTVNITSSSTEQYFVVSTLDIPDSGAQIILKNSSGKIIDESNQSSGWFVTNNFTHARSLERLNNNLAGNLVGNWRVNNSLRFSLYNASCGQDYSSKGFSNYGYNFLADNLADNYIFDTSTSSDDNVLTLNKDGNPYILDEKVIIPAGYTLVLDPGVVVVGRFNKSYLEISGNLIINGSGNNPVYFTSSKDKTVGDWGLSDGEPVPGDWSSIVVKGGGDLQANYTNFWYGGQTYRNGDCFVCYAQQVIRNEGGSVVINNSNFTNMLVKADYADNNDAYIWNAGYIEINNSIFDNGYRVLFAGNGSHVSISGSTFRNFAVENISPLYLGGSILDKWQNNIFENNSVNTVVLPTLEVTEDYTLTADYSNVFFDGINVSPTATLTIAPGAYVNINTYKWLKVEGSLQALGTADNHIRVCLLSSCSGIWFSNSSGNNLSYVDVRNAGYQFKNDYPYKENQNYTAAIWTVGSEVTMNNVSVLESRRPTGYALCSVGSNLNISNSEFGWSADYSKNSSWIIGGMKLRGDTVYLDNVNFSFLNYAIEAKTGDSIITYDNMTSDNFVNMYYIPHHNQNWLPYNLFPFTSYSY</sequence>
<dbReference type="InterPro" id="IPR039564">
    <property type="entry name" value="Peptidase_C39-like"/>
</dbReference>
<feature type="domain" description="Fibronectin type-III" evidence="1">
    <location>
        <begin position="547"/>
        <end position="642"/>
    </location>
</feature>
<dbReference type="EMBL" id="PFPL01000018">
    <property type="protein sequence ID" value="PIZ96545.1"/>
    <property type="molecule type" value="Genomic_DNA"/>
</dbReference>
<accession>A0A2M7VBK4</accession>
<dbReference type="Gene3D" id="3.90.70.10">
    <property type="entry name" value="Cysteine proteinases"/>
    <property type="match status" value="1"/>
</dbReference>
<reference evidence="3" key="1">
    <citation type="submission" date="2017-09" db="EMBL/GenBank/DDBJ databases">
        <title>Depth-based differentiation of microbial function through sediment-hosted aquifers and enrichment of novel symbionts in the deep terrestrial subsurface.</title>
        <authorList>
            <person name="Probst A.J."/>
            <person name="Ladd B."/>
            <person name="Jarett J.K."/>
            <person name="Geller-Mcgrath D.E."/>
            <person name="Sieber C.M.K."/>
            <person name="Emerson J.B."/>
            <person name="Anantharaman K."/>
            <person name="Thomas B.C."/>
            <person name="Malmstrom R."/>
            <person name="Stieglmeier M."/>
            <person name="Klingl A."/>
            <person name="Woyke T."/>
            <person name="Ryan C.M."/>
            <person name="Banfield J.F."/>
        </authorList>
    </citation>
    <scope>NUCLEOTIDE SEQUENCE [LARGE SCALE GENOMIC DNA]</scope>
</reference>
<dbReference type="CDD" id="cd00063">
    <property type="entry name" value="FN3"/>
    <property type="match status" value="1"/>
</dbReference>
<gene>
    <name evidence="2" type="ORF">COX80_01000</name>
</gene>
<dbReference type="InterPro" id="IPR036116">
    <property type="entry name" value="FN3_sf"/>
</dbReference>
<organism evidence="2 3">
    <name type="scientific">Candidatus Magasanikbacteria bacterium CG_4_10_14_0_2_um_filter_33_14</name>
    <dbReference type="NCBI Taxonomy" id="1974636"/>
    <lineage>
        <taxon>Bacteria</taxon>
        <taxon>Candidatus Magasanikiibacteriota</taxon>
    </lineage>
</organism>
<dbReference type="SUPFAM" id="SSF49265">
    <property type="entry name" value="Fibronectin type III"/>
    <property type="match status" value="1"/>
</dbReference>